<organism evidence="9 10">
    <name type="scientific">Drosophila ananassae</name>
    <name type="common">Fruit fly</name>
    <dbReference type="NCBI Taxonomy" id="7217"/>
    <lineage>
        <taxon>Eukaryota</taxon>
        <taxon>Metazoa</taxon>
        <taxon>Ecdysozoa</taxon>
        <taxon>Arthropoda</taxon>
        <taxon>Hexapoda</taxon>
        <taxon>Insecta</taxon>
        <taxon>Pterygota</taxon>
        <taxon>Neoptera</taxon>
        <taxon>Endopterygota</taxon>
        <taxon>Diptera</taxon>
        <taxon>Brachycera</taxon>
        <taxon>Muscomorpha</taxon>
        <taxon>Ephydroidea</taxon>
        <taxon>Drosophilidae</taxon>
        <taxon>Drosophila</taxon>
        <taxon>Sophophora</taxon>
    </lineage>
</organism>
<sequence>MSQHHLSQVSSSFFNVKEDYNTTLDNMSREFEERWNHQTQSPHSNLENYIQRAVLGNGSFGTVLLVKEKVGKNYYAAKMMSKEDLVRLKQVAHVHNEKHVLNAARFPFLIYLVDSTKDFDYLYLILPLVNGGELFSYHRRMRKFNEKQARFYACQVVLALEYMHRMHLMYRDLKPENILLDIRGYIKITDFGFTKRVDGRTSTLCGTPEYLAPEIVQLRPYSKSVDWWAFGILVYELVAGRSPFAIHNRDVILMYSKICMGEYKMPSYFTQNLKNLVESLMQVETTKRKCIRWLDGCEEPCVVSRCRLVWHSQPGSSGTLCAHGNRRRGSVQFREFRIKGQDEVANKSASRVICEFLNVKIAYVSLFLGDIGVKNVLLK</sequence>
<dbReference type="InterPro" id="IPR008271">
    <property type="entry name" value="Ser/Thr_kinase_AS"/>
</dbReference>
<keyword evidence="1 7" id="KW-0723">Serine/threonine-protein kinase</keyword>
<dbReference type="GO" id="GO:0004691">
    <property type="term" value="F:cAMP-dependent protein kinase activity"/>
    <property type="evidence" value="ECO:0007669"/>
    <property type="project" value="TreeGrafter"/>
</dbReference>
<dbReference type="PROSITE" id="PS00107">
    <property type="entry name" value="PROTEIN_KINASE_ATP"/>
    <property type="match status" value="1"/>
</dbReference>
<name>A0A0P8XED1_DROAN</name>
<keyword evidence="4" id="KW-0418">Kinase</keyword>
<dbReference type="EC" id="2.7.11.-" evidence="9"/>
<dbReference type="InterPro" id="IPR017441">
    <property type="entry name" value="Protein_kinase_ATP_BS"/>
</dbReference>
<evidence type="ECO:0000256" key="7">
    <source>
        <dbReference type="RuleBase" id="RU000304"/>
    </source>
</evidence>
<evidence type="ECO:0000256" key="5">
    <source>
        <dbReference type="ARBA" id="ARBA00022840"/>
    </source>
</evidence>
<dbReference type="Gene3D" id="1.10.510.10">
    <property type="entry name" value="Transferase(Phosphotransferase) domain 1"/>
    <property type="match status" value="1"/>
</dbReference>
<dbReference type="PANTHER" id="PTHR24353">
    <property type="entry name" value="CYCLIC NUCLEOTIDE-DEPENDENT PROTEIN KINASE"/>
    <property type="match status" value="1"/>
</dbReference>
<evidence type="ECO:0000256" key="2">
    <source>
        <dbReference type="ARBA" id="ARBA00022679"/>
    </source>
</evidence>
<dbReference type="SMR" id="A0A0P8XED1"/>
<dbReference type="FunCoup" id="A0A0P8XED1">
    <property type="interactions" value="199"/>
</dbReference>
<keyword evidence="3 6" id="KW-0547">Nucleotide-binding</keyword>
<accession>A0A0P8XED1</accession>
<dbReference type="Pfam" id="PF00069">
    <property type="entry name" value="Pkinase"/>
    <property type="match status" value="1"/>
</dbReference>
<dbReference type="GO" id="GO:0005634">
    <property type="term" value="C:nucleus"/>
    <property type="evidence" value="ECO:0007669"/>
    <property type="project" value="TreeGrafter"/>
</dbReference>
<evidence type="ECO:0000313" key="9">
    <source>
        <dbReference type="EMBL" id="KPU72882.1"/>
    </source>
</evidence>
<evidence type="ECO:0000256" key="6">
    <source>
        <dbReference type="PROSITE-ProRule" id="PRU10141"/>
    </source>
</evidence>
<feature type="binding site" evidence="6">
    <location>
        <position position="78"/>
    </location>
    <ligand>
        <name>ATP</name>
        <dbReference type="ChEBI" id="CHEBI:30616"/>
    </ligand>
</feature>
<dbReference type="OrthoDB" id="63267at2759"/>
<dbReference type="GeneID" id="6505956"/>
<dbReference type="Proteomes" id="UP000007801">
    <property type="component" value="Unassembled WGS sequence"/>
</dbReference>
<proteinExistence type="inferred from homology"/>
<dbReference type="InterPro" id="IPR011009">
    <property type="entry name" value="Kinase-like_dom_sf"/>
</dbReference>
<keyword evidence="2 9" id="KW-0808">Transferase</keyword>
<evidence type="ECO:0000256" key="1">
    <source>
        <dbReference type="ARBA" id="ARBA00022527"/>
    </source>
</evidence>
<evidence type="ECO:0000256" key="3">
    <source>
        <dbReference type="ARBA" id="ARBA00022741"/>
    </source>
</evidence>
<gene>
    <name evidence="9" type="primary">Dana\GF23314</name>
    <name evidence="9" type="synonym">dana_GLEANR_7968</name>
    <name evidence="9" type="ORF">GF23314</name>
</gene>
<keyword evidence="10" id="KW-1185">Reference proteome</keyword>
<dbReference type="GO" id="GO:0005952">
    <property type="term" value="C:cAMP-dependent protein kinase complex"/>
    <property type="evidence" value="ECO:0007669"/>
    <property type="project" value="TreeGrafter"/>
</dbReference>
<dbReference type="AlphaFoldDB" id="A0A0P8XED1"/>
<reference evidence="9 10" key="1">
    <citation type="journal article" date="2007" name="Nature">
        <title>Evolution of genes and genomes on the Drosophila phylogeny.</title>
        <authorList>
            <consortium name="Drosophila 12 Genomes Consortium"/>
            <person name="Clark A.G."/>
            <person name="Eisen M.B."/>
            <person name="Smith D.R."/>
            <person name="Bergman C.M."/>
            <person name="Oliver B."/>
            <person name="Markow T.A."/>
            <person name="Kaufman T.C."/>
            <person name="Kellis M."/>
            <person name="Gelbart W."/>
            <person name="Iyer V.N."/>
            <person name="Pollard D.A."/>
            <person name="Sackton T.B."/>
            <person name="Larracuente A.M."/>
            <person name="Singh N.D."/>
            <person name="Abad J.P."/>
            <person name="Abt D.N."/>
            <person name="Adryan B."/>
            <person name="Aguade M."/>
            <person name="Akashi H."/>
            <person name="Anderson W.W."/>
            <person name="Aquadro C.F."/>
            <person name="Ardell D.H."/>
            <person name="Arguello R."/>
            <person name="Artieri C.G."/>
            <person name="Barbash D.A."/>
            <person name="Barker D."/>
            <person name="Barsanti P."/>
            <person name="Batterham P."/>
            <person name="Batzoglou S."/>
            <person name="Begun D."/>
            <person name="Bhutkar A."/>
            <person name="Blanco E."/>
            <person name="Bosak S.A."/>
            <person name="Bradley R.K."/>
            <person name="Brand A.D."/>
            <person name="Brent M.R."/>
            <person name="Brooks A.N."/>
            <person name="Brown R.H."/>
            <person name="Butlin R.K."/>
            <person name="Caggese C."/>
            <person name="Calvi B.R."/>
            <person name="Bernardo de Carvalho A."/>
            <person name="Caspi A."/>
            <person name="Castrezana S."/>
            <person name="Celniker S.E."/>
            <person name="Chang J.L."/>
            <person name="Chapple C."/>
            <person name="Chatterji S."/>
            <person name="Chinwalla A."/>
            <person name="Civetta A."/>
            <person name="Clifton S.W."/>
            <person name="Comeron J.M."/>
            <person name="Costello J.C."/>
            <person name="Coyne J.A."/>
            <person name="Daub J."/>
            <person name="David R.G."/>
            <person name="Delcher A.L."/>
            <person name="Delehaunty K."/>
            <person name="Do C.B."/>
            <person name="Ebling H."/>
            <person name="Edwards K."/>
            <person name="Eickbush T."/>
            <person name="Evans J.D."/>
            <person name="Filipski A."/>
            <person name="Findeiss S."/>
            <person name="Freyhult E."/>
            <person name="Fulton L."/>
            <person name="Fulton R."/>
            <person name="Garcia A.C."/>
            <person name="Gardiner A."/>
            <person name="Garfield D.A."/>
            <person name="Garvin B.E."/>
            <person name="Gibson G."/>
            <person name="Gilbert D."/>
            <person name="Gnerre S."/>
            <person name="Godfrey J."/>
            <person name="Good R."/>
            <person name="Gotea V."/>
            <person name="Gravely B."/>
            <person name="Greenberg A.J."/>
            <person name="Griffiths-Jones S."/>
            <person name="Gross S."/>
            <person name="Guigo R."/>
            <person name="Gustafson E.A."/>
            <person name="Haerty W."/>
            <person name="Hahn M.W."/>
            <person name="Halligan D.L."/>
            <person name="Halpern A.L."/>
            <person name="Halter G.M."/>
            <person name="Han M.V."/>
            <person name="Heger A."/>
            <person name="Hillier L."/>
            <person name="Hinrichs A.S."/>
            <person name="Holmes I."/>
            <person name="Hoskins R.A."/>
            <person name="Hubisz M.J."/>
            <person name="Hultmark D."/>
            <person name="Huntley M.A."/>
            <person name="Jaffe D.B."/>
            <person name="Jagadeeshan S."/>
            <person name="Jeck W.R."/>
            <person name="Johnson J."/>
            <person name="Jones C.D."/>
            <person name="Jordan W.C."/>
            <person name="Karpen G.H."/>
            <person name="Kataoka E."/>
            <person name="Keightley P.D."/>
            <person name="Kheradpour P."/>
            <person name="Kirkness E.F."/>
            <person name="Koerich L.B."/>
            <person name="Kristiansen K."/>
            <person name="Kudrna D."/>
            <person name="Kulathinal R.J."/>
            <person name="Kumar S."/>
            <person name="Kwok R."/>
            <person name="Lander E."/>
            <person name="Langley C.H."/>
            <person name="Lapoint R."/>
            <person name="Lazzaro B.P."/>
            <person name="Lee S.J."/>
            <person name="Levesque L."/>
            <person name="Li R."/>
            <person name="Lin C.F."/>
            <person name="Lin M.F."/>
            <person name="Lindblad-Toh K."/>
            <person name="Llopart A."/>
            <person name="Long M."/>
            <person name="Low L."/>
            <person name="Lozovsky E."/>
            <person name="Lu J."/>
            <person name="Luo M."/>
            <person name="Machado C.A."/>
            <person name="Makalowski W."/>
            <person name="Marzo M."/>
            <person name="Matsuda M."/>
            <person name="Matzkin L."/>
            <person name="McAllister B."/>
            <person name="McBride C.S."/>
            <person name="McKernan B."/>
            <person name="McKernan K."/>
            <person name="Mendez-Lago M."/>
            <person name="Minx P."/>
            <person name="Mollenhauer M.U."/>
            <person name="Montooth K."/>
            <person name="Mount S.M."/>
            <person name="Mu X."/>
            <person name="Myers E."/>
            <person name="Negre B."/>
            <person name="Newfeld S."/>
            <person name="Nielsen R."/>
            <person name="Noor M.A."/>
            <person name="O'Grady P."/>
            <person name="Pachter L."/>
            <person name="Papaceit M."/>
            <person name="Parisi M.J."/>
            <person name="Parisi M."/>
            <person name="Parts L."/>
            <person name="Pedersen J.S."/>
            <person name="Pesole G."/>
            <person name="Phillippy A.M."/>
            <person name="Ponting C.P."/>
            <person name="Pop M."/>
            <person name="Porcelli D."/>
            <person name="Powell J.R."/>
            <person name="Prohaska S."/>
            <person name="Pruitt K."/>
            <person name="Puig M."/>
            <person name="Quesneville H."/>
            <person name="Ram K.R."/>
            <person name="Rand D."/>
            <person name="Rasmussen M.D."/>
            <person name="Reed L.K."/>
            <person name="Reenan R."/>
            <person name="Reily A."/>
            <person name="Remington K.A."/>
            <person name="Rieger T.T."/>
            <person name="Ritchie M.G."/>
            <person name="Robin C."/>
            <person name="Rogers Y.H."/>
            <person name="Rohde C."/>
            <person name="Rozas J."/>
            <person name="Rubenfield M.J."/>
            <person name="Ruiz A."/>
            <person name="Russo S."/>
            <person name="Salzberg S.L."/>
            <person name="Sanchez-Gracia A."/>
            <person name="Saranga D.J."/>
            <person name="Sato H."/>
            <person name="Schaeffer S.W."/>
            <person name="Schatz M.C."/>
            <person name="Schlenke T."/>
            <person name="Schwartz R."/>
            <person name="Segarra C."/>
            <person name="Singh R.S."/>
            <person name="Sirot L."/>
            <person name="Sirota M."/>
            <person name="Sisneros N.B."/>
            <person name="Smith C.D."/>
            <person name="Smith T.F."/>
            <person name="Spieth J."/>
            <person name="Stage D.E."/>
            <person name="Stark A."/>
            <person name="Stephan W."/>
            <person name="Strausberg R.L."/>
            <person name="Strempel S."/>
            <person name="Sturgill D."/>
            <person name="Sutton G."/>
            <person name="Sutton G.G."/>
            <person name="Tao W."/>
            <person name="Teichmann S."/>
            <person name="Tobari Y.N."/>
            <person name="Tomimura Y."/>
            <person name="Tsolas J.M."/>
            <person name="Valente V.L."/>
            <person name="Venter E."/>
            <person name="Venter J.C."/>
            <person name="Vicario S."/>
            <person name="Vieira F.G."/>
            <person name="Vilella A.J."/>
            <person name="Villasante A."/>
            <person name="Walenz B."/>
            <person name="Wang J."/>
            <person name="Wasserman M."/>
            <person name="Watts T."/>
            <person name="Wilson D."/>
            <person name="Wilson R.K."/>
            <person name="Wing R.A."/>
            <person name="Wolfner M.F."/>
            <person name="Wong A."/>
            <person name="Wong G.K."/>
            <person name="Wu C.I."/>
            <person name="Wu G."/>
            <person name="Yamamoto D."/>
            <person name="Yang H.P."/>
            <person name="Yang S.P."/>
            <person name="Yorke J.A."/>
            <person name="Yoshida K."/>
            <person name="Zdobnov E."/>
            <person name="Zhang P."/>
            <person name="Zhang Y."/>
            <person name="Zimin A.V."/>
            <person name="Baldwin J."/>
            <person name="Abdouelleil A."/>
            <person name="Abdulkadir J."/>
            <person name="Abebe A."/>
            <person name="Abera B."/>
            <person name="Abreu J."/>
            <person name="Acer S.C."/>
            <person name="Aftuck L."/>
            <person name="Alexander A."/>
            <person name="An P."/>
            <person name="Anderson E."/>
            <person name="Anderson S."/>
            <person name="Arachi H."/>
            <person name="Azer M."/>
            <person name="Bachantsang P."/>
            <person name="Barry A."/>
            <person name="Bayul T."/>
            <person name="Berlin A."/>
            <person name="Bessette D."/>
            <person name="Bloom T."/>
            <person name="Blye J."/>
            <person name="Boguslavskiy L."/>
            <person name="Bonnet C."/>
            <person name="Boukhgalter B."/>
            <person name="Bourzgui I."/>
            <person name="Brown A."/>
            <person name="Cahill P."/>
            <person name="Channer S."/>
            <person name="Cheshatsang Y."/>
            <person name="Chuda L."/>
            <person name="Citroen M."/>
            <person name="Collymore A."/>
            <person name="Cooke P."/>
            <person name="Costello M."/>
            <person name="D'Aco K."/>
            <person name="Daza R."/>
            <person name="De Haan G."/>
            <person name="DeGray S."/>
            <person name="DeMaso C."/>
            <person name="Dhargay N."/>
            <person name="Dooley K."/>
            <person name="Dooley E."/>
            <person name="Doricent M."/>
            <person name="Dorje P."/>
            <person name="Dorjee K."/>
            <person name="Dupes A."/>
            <person name="Elong R."/>
            <person name="Falk J."/>
            <person name="Farina A."/>
            <person name="Faro S."/>
            <person name="Ferguson D."/>
            <person name="Fisher S."/>
            <person name="Foley C.D."/>
            <person name="Franke A."/>
            <person name="Friedrich D."/>
            <person name="Gadbois L."/>
            <person name="Gearin G."/>
            <person name="Gearin C.R."/>
            <person name="Giannoukos G."/>
            <person name="Goode T."/>
            <person name="Graham J."/>
            <person name="Grandbois E."/>
            <person name="Grewal S."/>
            <person name="Gyaltsen K."/>
            <person name="Hafez N."/>
            <person name="Hagos B."/>
            <person name="Hall J."/>
            <person name="Henson C."/>
            <person name="Hollinger A."/>
            <person name="Honan T."/>
            <person name="Huard M.D."/>
            <person name="Hughes L."/>
            <person name="Hurhula B."/>
            <person name="Husby M.E."/>
            <person name="Kamat A."/>
            <person name="Kanga B."/>
            <person name="Kashin S."/>
            <person name="Khazanovich D."/>
            <person name="Kisner P."/>
            <person name="Lance K."/>
            <person name="Lara M."/>
            <person name="Lee W."/>
            <person name="Lennon N."/>
            <person name="Letendre F."/>
            <person name="LeVine R."/>
            <person name="Lipovsky A."/>
            <person name="Liu X."/>
            <person name="Liu J."/>
            <person name="Liu S."/>
            <person name="Lokyitsang T."/>
            <person name="Lokyitsang Y."/>
            <person name="Lubonja R."/>
            <person name="Lui A."/>
            <person name="MacDonald P."/>
            <person name="Magnisalis V."/>
            <person name="Maru K."/>
            <person name="Matthews C."/>
            <person name="McCusker W."/>
            <person name="McDonough S."/>
            <person name="Mehta T."/>
            <person name="Meldrim J."/>
            <person name="Meneus L."/>
            <person name="Mihai O."/>
            <person name="Mihalev A."/>
            <person name="Mihova T."/>
            <person name="Mittelman R."/>
            <person name="Mlenga V."/>
            <person name="Montmayeur A."/>
            <person name="Mulrain L."/>
            <person name="Navidi A."/>
            <person name="Naylor J."/>
            <person name="Negash T."/>
            <person name="Nguyen T."/>
            <person name="Nguyen N."/>
            <person name="Nicol R."/>
            <person name="Norbu C."/>
            <person name="Norbu N."/>
            <person name="Novod N."/>
            <person name="O'Neill B."/>
            <person name="Osman S."/>
            <person name="Markiewicz E."/>
            <person name="Oyono O.L."/>
            <person name="Patti C."/>
            <person name="Phunkhang P."/>
            <person name="Pierre F."/>
            <person name="Priest M."/>
            <person name="Raghuraman S."/>
            <person name="Rege F."/>
            <person name="Reyes R."/>
            <person name="Rise C."/>
            <person name="Rogov P."/>
            <person name="Ross K."/>
            <person name="Ryan E."/>
            <person name="Settipalli S."/>
            <person name="Shea T."/>
            <person name="Sherpa N."/>
            <person name="Shi L."/>
            <person name="Shih D."/>
            <person name="Sparrow T."/>
            <person name="Spaulding J."/>
            <person name="Stalker J."/>
            <person name="Stange-Thomann N."/>
            <person name="Stavropoulos S."/>
            <person name="Stone C."/>
            <person name="Strader C."/>
            <person name="Tesfaye S."/>
            <person name="Thomson T."/>
            <person name="Thoulutsang Y."/>
            <person name="Thoulutsang D."/>
            <person name="Topham K."/>
            <person name="Topping I."/>
            <person name="Tsamla T."/>
            <person name="Vassiliev H."/>
            <person name="Vo A."/>
            <person name="Wangchuk T."/>
            <person name="Wangdi T."/>
            <person name="Weiand M."/>
            <person name="Wilkinson J."/>
            <person name="Wilson A."/>
            <person name="Yadav S."/>
            <person name="Young G."/>
            <person name="Yu Q."/>
            <person name="Zembek L."/>
            <person name="Zhong D."/>
            <person name="Zimmer A."/>
            <person name="Zwirko Z."/>
            <person name="Jaffe D.B."/>
            <person name="Alvarez P."/>
            <person name="Brockman W."/>
            <person name="Butler J."/>
            <person name="Chin C."/>
            <person name="Gnerre S."/>
            <person name="Grabherr M."/>
            <person name="Kleber M."/>
            <person name="Mauceli E."/>
            <person name="MacCallum I."/>
        </authorList>
    </citation>
    <scope>NUCLEOTIDE SEQUENCE [LARGE SCALE GENOMIC DNA]</scope>
    <source>
        <strain evidence="10">Tucson 14024-0371.13</strain>
    </source>
</reference>
<dbReference type="GO" id="GO:0005524">
    <property type="term" value="F:ATP binding"/>
    <property type="evidence" value="ECO:0007669"/>
    <property type="project" value="UniProtKB-UniRule"/>
</dbReference>
<dbReference type="FunFam" id="1.10.510.10:FF:000551">
    <property type="entry name" value="Non-specific serine/threonine protein kinase"/>
    <property type="match status" value="1"/>
</dbReference>
<dbReference type="SUPFAM" id="SSF56112">
    <property type="entry name" value="Protein kinase-like (PK-like)"/>
    <property type="match status" value="1"/>
</dbReference>
<dbReference type="InParanoid" id="A0A0P8XED1"/>
<dbReference type="PANTHER" id="PTHR24353:SF152">
    <property type="entry name" value="UT01108P-RELATED"/>
    <property type="match status" value="1"/>
</dbReference>
<dbReference type="STRING" id="7217.A0A0P8XED1"/>
<dbReference type="PROSITE" id="PS00108">
    <property type="entry name" value="PROTEIN_KINASE_ST"/>
    <property type="match status" value="1"/>
</dbReference>
<evidence type="ECO:0000256" key="4">
    <source>
        <dbReference type="ARBA" id="ARBA00022777"/>
    </source>
</evidence>
<dbReference type="PROSITE" id="PS50011">
    <property type="entry name" value="PROTEIN_KINASE_DOM"/>
    <property type="match status" value="1"/>
</dbReference>
<feature type="domain" description="Protein kinase" evidence="8">
    <location>
        <begin position="49"/>
        <end position="302"/>
    </location>
</feature>
<keyword evidence="5 6" id="KW-0067">ATP-binding</keyword>
<evidence type="ECO:0000259" key="8">
    <source>
        <dbReference type="PROSITE" id="PS50011"/>
    </source>
</evidence>
<comment type="similarity">
    <text evidence="7">Belongs to the protein kinase superfamily.</text>
</comment>
<dbReference type="GO" id="GO:0005829">
    <property type="term" value="C:cytosol"/>
    <property type="evidence" value="ECO:0007669"/>
    <property type="project" value="TreeGrafter"/>
</dbReference>
<protein>
    <submittedName>
        <fullName evidence="9">Uncharacterized protein, isoform B</fullName>
        <ecNumber evidence="9">2.7.11.-</ecNumber>
    </submittedName>
</protein>
<evidence type="ECO:0000313" key="10">
    <source>
        <dbReference type="Proteomes" id="UP000007801"/>
    </source>
</evidence>
<dbReference type="SMART" id="SM00220">
    <property type="entry name" value="S_TKc"/>
    <property type="match status" value="1"/>
</dbReference>
<dbReference type="Gene3D" id="3.30.200.20">
    <property type="entry name" value="Phosphorylase Kinase, domain 1"/>
    <property type="match status" value="1"/>
</dbReference>
<dbReference type="EMBL" id="CH902623">
    <property type="protein sequence ID" value="KPU72882.1"/>
    <property type="molecule type" value="Genomic_DNA"/>
</dbReference>
<dbReference type="InterPro" id="IPR000719">
    <property type="entry name" value="Prot_kinase_dom"/>
</dbReference>
<dbReference type="CTD" id="43644"/>